<reference evidence="1 2" key="1">
    <citation type="submission" date="2023-07" db="EMBL/GenBank/DDBJ databases">
        <title>Closed genoem sequence of Methanosarcinaceae archaeon Ac7.</title>
        <authorList>
            <person name="Poehlein A."/>
            <person name="Protasov E."/>
            <person name="Platt K."/>
            <person name="Reeh H."/>
            <person name="Daniel R."/>
            <person name="Brune A."/>
        </authorList>
    </citation>
    <scope>NUCLEOTIDE SEQUENCE [LARGE SCALE GENOMIC DNA]</scope>
    <source>
        <strain evidence="1 2">Ac7</strain>
    </source>
</reference>
<proteinExistence type="predicted"/>
<dbReference type="EMBL" id="CP131060">
    <property type="protein sequence ID" value="WNY25171.1"/>
    <property type="molecule type" value="Genomic_DNA"/>
</dbReference>
<evidence type="ECO:0000313" key="1">
    <source>
        <dbReference type="EMBL" id="WNY25171.1"/>
    </source>
</evidence>
<organism evidence="1 2">
    <name type="scientific">Methanolapillus millepedarum</name>
    <dbReference type="NCBI Taxonomy" id="3028296"/>
    <lineage>
        <taxon>Archaea</taxon>
        <taxon>Methanobacteriati</taxon>
        <taxon>Methanobacteriota</taxon>
        <taxon>Stenosarchaea group</taxon>
        <taxon>Methanomicrobia</taxon>
        <taxon>Methanosarcinales</taxon>
        <taxon>Methanosarcinaceae</taxon>
        <taxon>Methanolapillus</taxon>
    </lineage>
</organism>
<evidence type="ECO:0000313" key="2">
    <source>
        <dbReference type="Proteomes" id="UP001303587"/>
    </source>
</evidence>
<sequence>MTEKRMKSVQIPPAYIDQRNGISLSAFRDVSEKVIFQFKDMNGCGKRSHRCFCRMEHHDLEIYDSFIEKSFGCDVSNFLKH</sequence>
<gene>
    <name evidence="1" type="ORF">MsAc7_07130</name>
</gene>
<dbReference type="Proteomes" id="UP001303587">
    <property type="component" value="Chromosome"/>
</dbReference>
<dbReference type="AlphaFoldDB" id="A0AA96VBP5"/>
<name>A0AA96VBP5_9EURY</name>
<accession>A0AA96VBP5</accession>
<protein>
    <submittedName>
        <fullName evidence="1">Uncharacterized protein</fullName>
    </submittedName>
</protein>
<keyword evidence="2" id="KW-1185">Reference proteome</keyword>